<organism evidence="8 9">
    <name type="scientific">Flavipsychrobacter stenotrophus</name>
    <dbReference type="NCBI Taxonomy" id="2077091"/>
    <lineage>
        <taxon>Bacteria</taxon>
        <taxon>Pseudomonadati</taxon>
        <taxon>Bacteroidota</taxon>
        <taxon>Chitinophagia</taxon>
        <taxon>Chitinophagales</taxon>
        <taxon>Chitinophagaceae</taxon>
        <taxon>Flavipsychrobacter</taxon>
    </lineage>
</organism>
<dbReference type="GO" id="GO:0016757">
    <property type="term" value="F:glycosyltransferase activity"/>
    <property type="evidence" value="ECO:0007669"/>
    <property type="project" value="UniProtKB-KW"/>
</dbReference>
<evidence type="ECO:0000313" key="9">
    <source>
        <dbReference type="Proteomes" id="UP000239872"/>
    </source>
</evidence>
<feature type="transmembrane region" description="Helical" evidence="5">
    <location>
        <begin position="444"/>
        <end position="470"/>
    </location>
</feature>
<evidence type="ECO:0000313" key="8">
    <source>
        <dbReference type="EMBL" id="PQJ11081.1"/>
    </source>
</evidence>
<keyword evidence="5" id="KW-0472">Membrane</keyword>
<accession>A0A2S7SWT7</accession>
<dbReference type="AlphaFoldDB" id="A0A2S7SWT7"/>
<keyword evidence="3 8" id="KW-0808">Transferase</keyword>
<dbReference type="OrthoDB" id="9766299at2"/>
<feature type="domain" description="Glycosyltransferase 2-like" evidence="7">
    <location>
        <begin position="279"/>
        <end position="422"/>
    </location>
</feature>
<gene>
    <name evidence="8" type="ORF">CJD36_014020</name>
</gene>
<feature type="transmembrane region" description="Helical" evidence="5">
    <location>
        <begin position="372"/>
        <end position="403"/>
    </location>
</feature>
<evidence type="ECO:0000259" key="6">
    <source>
        <dbReference type="Pfam" id="PF00535"/>
    </source>
</evidence>
<dbReference type="SUPFAM" id="SSF53448">
    <property type="entry name" value="Nucleotide-diphospho-sugar transferases"/>
    <property type="match status" value="1"/>
</dbReference>
<evidence type="ECO:0000256" key="1">
    <source>
        <dbReference type="ARBA" id="ARBA00006739"/>
    </source>
</evidence>
<dbReference type="RefSeq" id="WP_105039809.1">
    <property type="nucleotide sequence ID" value="NZ_PPSL01000003.1"/>
</dbReference>
<keyword evidence="9" id="KW-1185">Reference proteome</keyword>
<evidence type="ECO:0000256" key="2">
    <source>
        <dbReference type="ARBA" id="ARBA00022676"/>
    </source>
</evidence>
<dbReference type="Proteomes" id="UP000239872">
    <property type="component" value="Unassembled WGS sequence"/>
</dbReference>
<keyword evidence="5" id="KW-1133">Transmembrane helix</keyword>
<dbReference type="InterPro" id="IPR029044">
    <property type="entry name" value="Nucleotide-diphossugar_trans"/>
</dbReference>
<keyword evidence="2" id="KW-0328">Glycosyltransferase</keyword>
<keyword evidence="5" id="KW-0812">Transmembrane</keyword>
<reference evidence="8 9" key="1">
    <citation type="submission" date="2018-01" db="EMBL/GenBank/DDBJ databases">
        <title>A novel member of the phylum Bacteroidetes isolated from glacier ice.</title>
        <authorList>
            <person name="Liu Q."/>
            <person name="Xin Y.-H."/>
        </authorList>
    </citation>
    <scope>NUCLEOTIDE SEQUENCE [LARGE SCALE GENOMIC DNA]</scope>
    <source>
        <strain evidence="8 9">RB1R16</strain>
    </source>
</reference>
<dbReference type="EMBL" id="PPSL01000003">
    <property type="protein sequence ID" value="PQJ11081.1"/>
    <property type="molecule type" value="Genomic_DNA"/>
</dbReference>
<dbReference type="PANTHER" id="PTHR43630:SF1">
    <property type="entry name" value="POLY-BETA-1,6-N-ACETYL-D-GLUCOSAMINE SYNTHASE"/>
    <property type="match status" value="1"/>
</dbReference>
<evidence type="ECO:0000256" key="4">
    <source>
        <dbReference type="SAM" id="MobiDB-lite"/>
    </source>
</evidence>
<evidence type="ECO:0000256" key="5">
    <source>
        <dbReference type="SAM" id="Phobius"/>
    </source>
</evidence>
<feature type="domain" description="Glycosyltransferase 2-like" evidence="6">
    <location>
        <begin position="148"/>
        <end position="207"/>
    </location>
</feature>
<dbReference type="Pfam" id="PF13632">
    <property type="entry name" value="Glyco_trans_2_3"/>
    <property type="match status" value="1"/>
</dbReference>
<dbReference type="Pfam" id="PF00535">
    <property type="entry name" value="Glycos_transf_2"/>
    <property type="match status" value="2"/>
</dbReference>
<dbReference type="PANTHER" id="PTHR43630">
    <property type="entry name" value="POLY-BETA-1,6-N-ACETYL-D-GLUCOSAMINE SYNTHASE"/>
    <property type="match status" value="1"/>
</dbReference>
<feature type="transmembrane region" description="Helical" evidence="5">
    <location>
        <begin position="20"/>
        <end position="45"/>
    </location>
</feature>
<feature type="domain" description="Glycosyltransferase 2-like" evidence="6">
    <location>
        <begin position="72"/>
        <end position="118"/>
    </location>
</feature>
<protein>
    <submittedName>
        <fullName evidence="8">Glycosyl transferase family 2</fullName>
    </submittedName>
</protein>
<dbReference type="CDD" id="cd06423">
    <property type="entry name" value="CESA_like"/>
    <property type="match status" value="1"/>
</dbReference>
<comment type="similarity">
    <text evidence="1">Belongs to the glycosyltransferase 2 family.</text>
</comment>
<comment type="caution">
    <text evidence="8">The sequence shown here is derived from an EMBL/GenBank/DDBJ whole genome shotgun (WGS) entry which is preliminary data.</text>
</comment>
<feature type="transmembrane region" description="Helical" evidence="5">
    <location>
        <begin position="409"/>
        <end position="432"/>
    </location>
</feature>
<evidence type="ECO:0000256" key="3">
    <source>
        <dbReference type="ARBA" id="ARBA00022679"/>
    </source>
</evidence>
<dbReference type="InterPro" id="IPR001173">
    <property type="entry name" value="Glyco_trans_2-like"/>
</dbReference>
<evidence type="ECO:0000259" key="7">
    <source>
        <dbReference type="Pfam" id="PF13632"/>
    </source>
</evidence>
<dbReference type="Gene3D" id="3.90.550.10">
    <property type="entry name" value="Spore Coat Polysaccharide Biosynthesis Protein SpsA, Chain A"/>
    <property type="match status" value="1"/>
</dbReference>
<name>A0A2S7SWT7_9BACT</name>
<proteinExistence type="inferred from homology"/>
<feature type="region of interest" description="Disordered" evidence="4">
    <location>
        <begin position="491"/>
        <end position="512"/>
    </location>
</feature>
<sequence length="512" mass="58196">MQAIRNWIINSSFLESLGTFYQTVVFIYGTTLLAVYAILAIMSLISIRRYLKKNASVDYGIILESPLAPGISVVAPAFNEGVTIIQNVRSLLTFNYPKFEVIIINDGSTDDTLEKLIDEFQLVHVEYAFREKLNCMPIKRIFKSTNSAYDKLIVIDKVNGKSKADGSNAGINLAKYDYYLCTDVDCILDKDTLTKLIKPFMDQPTEVSSKTGEDNTKRVIASGATLRMVNSCDVDGGLLIRARPPRRFLPRFQEMEYIRAFVLGKMGWDLINSVPNVSGGLGMFDTEISVKAGGYDSKSFGEDMDLITRMCSYMKSNNKRYAVKYVPLTLCWTEGPTTLKVFGRQRSRWARGLAQIMSIHRKILFNPRFGRLGVIVFTYNFFFELLAPLVEFGGILFYIYLIITGQINWPFAIILIVFVYTFSVMITTLALLWDQLSFKYYKTWGEVIGLCLMAFLEPFLYHPLILFFALKGYFNFVTGRKHVWGNMQRQGFGAQPKKKKGKDEPTPEVNPA</sequence>